<name>A0A2P2KBH6_RHIMU</name>
<dbReference type="AlphaFoldDB" id="A0A2P2KBH6"/>
<accession>A0A2P2KBH6</accession>
<reference evidence="1" key="1">
    <citation type="submission" date="2018-02" db="EMBL/GenBank/DDBJ databases">
        <title>Rhizophora mucronata_Transcriptome.</title>
        <authorList>
            <person name="Meera S.P."/>
            <person name="Sreeshan A."/>
            <person name="Augustine A."/>
        </authorList>
    </citation>
    <scope>NUCLEOTIDE SEQUENCE</scope>
    <source>
        <tissue evidence="1">Leaf</tissue>
    </source>
</reference>
<organism evidence="1">
    <name type="scientific">Rhizophora mucronata</name>
    <name type="common">Asiatic mangrove</name>
    <dbReference type="NCBI Taxonomy" id="61149"/>
    <lineage>
        <taxon>Eukaryota</taxon>
        <taxon>Viridiplantae</taxon>
        <taxon>Streptophyta</taxon>
        <taxon>Embryophyta</taxon>
        <taxon>Tracheophyta</taxon>
        <taxon>Spermatophyta</taxon>
        <taxon>Magnoliopsida</taxon>
        <taxon>eudicotyledons</taxon>
        <taxon>Gunneridae</taxon>
        <taxon>Pentapetalae</taxon>
        <taxon>rosids</taxon>
        <taxon>fabids</taxon>
        <taxon>Malpighiales</taxon>
        <taxon>Rhizophoraceae</taxon>
        <taxon>Rhizophora</taxon>
    </lineage>
</organism>
<evidence type="ECO:0000313" key="1">
    <source>
        <dbReference type="EMBL" id="MBX03059.1"/>
    </source>
</evidence>
<dbReference type="EMBL" id="GGEC01022575">
    <property type="protein sequence ID" value="MBX03059.1"/>
    <property type="molecule type" value="Transcribed_RNA"/>
</dbReference>
<sequence>MERVKNQFLPYEVLVLVDYFKQNQKKGPNSLKMQNISIIDRKHRERYNLNQHSNANRIFNHSKIHYITAK</sequence>
<keyword evidence="1" id="KW-0689">Ribosomal protein</keyword>
<keyword evidence="1" id="KW-0687">Ribonucleoprotein</keyword>
<protein>
    <submittedName>
        <fullName evidence="1">40S ribosomal protein S27</fullName>
    </submittedName>
</protein>
<proteinExistence type="predicted"/>
<dbReference type="GO" id="GO:0005840">
    <property type="term" value="C:ribosome"/>
    <property type="evidence" value="ECO:0007669"/>
    <property type="project" value="UniProtKB-KW"/>
</dbReference>